<gene>
    <name evidence="2" type="ORF">GFH32_16270</name>
</gene>
<reference evidence="2 3" key="1">
    <citation type="submission" date="2019-10" db="EMBL/GenBank/DDBJ databases">
        <authorList>
            <person name="Dong K."/>
        </authorList>
    </citation>
    <scope>NUCLEOTIDE SEQUENCE [LARGE SCALE GENOMIC DNA]</scope>
    <source>
        <strain evidence="3">dk4302</strain>
    </source>
</reference>
<organism evidence="2 3">
    <name type="scientific">Sphingobacterium zhuxiongii</name>
    <dbReference type="NCBI Taxonomy" id="2662364"/>
    <lineage>
        <taxon>Bacteria</taxon>
        <taxon>Pseudomonadati</taxon>
        <taxon>Bacteroidota</taxon>
        <taxon>Sphingobacteriia</taxon>
        <taxon>Sphingobacteriales</taxon>
        <taxon>Sphingobacteriaceae</taxon>
        <taxon>Sphingobacterium</taxon>
    </lineage>
</organism>
<evidence type="ECO:0000313" key="2">
    <source>
        <dbReference type="EMBL" id="QGA27780.1"/>
    </source>
</evidence>
<protein>
    <recommendedName>
        <fullName evidence="4">DUF4142 domain-containing protein</fullName>
    </recommendedName>
</protein>
<dbReference type="AlphaFoldDB" id="A0A5Q0QJ84"/>
<feature type="signal peptide" evidence="1">
    <location>
        <begin position="1"/>
        <end position="21"/>
    </location>
</feature>
<dbReference type="PROSITE" id="PS51257">
    <property type="entry name" value="PROKAR_LIPOPROTEIN"/>
    <property type="match status" value="1"/>
</dbReference>
<evidence type="ECO:0000256" key="1">
    <source>
        <dbReference type="SAM" id="SignalP"/>
    </source>
</evidence>
<keyword evidence="3" id="KW-1185">Reference proteome</keyword>
<dbReference type="KEGG" id="sphe:GFH32_16270"/>
<keyword evidence="1" id="KW-0732">Signal</keyword>
<dbReference type="EMBL" id="CP045652">
    <property type="protein sequence ID" value="QGA27780.1"/>
    <property type="molecule type" value="Genomic_DNA"/>
</dbReference>
<accession>A0A5Q0QJ84</accession>
<sequence>MNNLLKLLPFFLFTIVVYACASPSKEQVFQQTALNSNLVSAAYRPAYFREILEHKAKNTLKMTAKDYVKTRTINPLDDAIGKVKNLKQTRDAQELISSSLDYMEAGRVIFAKEYLRIAELIDAGKSAEEIETAIDQMFKSTETELLTKQNNMIAVATVFAKENKIDYRAR</sequence>
<name>A0A5Q0QJ84_9SPHI</name>
<feature type="chain" id="PRO_5024885828" description="DUF4142 domain-containing protein" evidence="1">
    <location>
        <begin position="22"/>
        <end position="170"/>
    </location>
</feature>
<dbReference type="RefSeq" id="WP_153512607.1">
    <property type="nucleotide sequence ID" value="NZ_CP045652.1"/>
</dbReference>
<proteinExistence type="predicted"/>
<dbReference type="Proteomes" id="UP000326921">
    <property type="component" value="Chromosome"/>
</dbReference>
<evidence type="ECO:0008006" key="4">
    <source>
        <dbReference type="Google" id="ProtNLM"/>
    </source>
</evidence>
<evidence type="ECO:0000313" key="3">
    <source>
        <dbReference type="Proteomes" id="UP000326921"/>
    </source>
</evidence>